<dbReference type="Proteomes" id="UP000179129">
    <property type="component" value="Unassembled WGS sequence"/>
</dbReference>
<dbReference type="InterPro" id="IPR011067">
    <property type="entry name" value="Plasmid_toxin/cell-grow_inhib"/>
</dbReference>
<dbReference type="AlphaFoldDB" id="A0A1F5YKH6"/>
<dbReference type="GO" id="GO:0004521">
    <property type="term" value="F:RNA endonuclease activity"/>
    <property type="evidence" value="ECO:0007669"/>
    <property type="project" value="TreeGrafter"/>
</dbReference>
<evidence type="ECO:0000313" key="1">
    <source>
        <dbReference type="EMBL" id="OGG00372.1"/>
    </source>
</evidence>
<sequence>MVSVKSWSPDRGDIIWLNPDPQAGPLQTGYKLALVVSPGLYNSKAGLVLLCLITNDRKDYPFEVSLPGGLTTSGVVLADHVKSCDWLARNAVFVERVPEPVIREVLAKLATLVG</sequence>
<gene>
    <name evidence="1" type="ORF">A3F83_09650</name>
</gene>
<reference evidence="1 2" key="1">
    <citation type="journal article" date="2016" name="Nat. Commun.">
        <title>Thousands of microbial genomes shed light on interconnected biogeochemical processes in an aquifer system.</title>
        <authorList>
            <person name="Anantharaman K."/>
            <person name="Brown C.T."/>
            <person name="Hug L.A."/>
            <person name="Sharon I."/>
            <person name="Castelle C.J."/>
            <person name="Probst A.J."/>
            <person name="Thomas B.C."/>
            <person name="Singh A."/>
            <person name="Wilkins M.J."/>
            <person name="Karaoz U."/>
            <person name="Brodie E.L."/>
            <person name="Williams K.H."/>
            <person name="Hubbard S.S."/>
            <person name="Banfield J.F."/>
        </authorList>
    </citation>
    <scope>NUCLEOTIDE SEQUENCE [LARGE SCALE GENOMIC DNA]</scope>
</reference>
<dbReference type="STRING" id="1817867.A3F83_09650"/>
<accession>A0A1F5YKH6</accession>
<proteinExistence type="predicted"/>
<dbReference type="EMBL" id="MFIX01000261">
    <property type="protein sequence ID" value="OGG00372.1"/>
    <property type="molecule type" value="Genomic_DNA"/>
</dbReference>
<dbReference type="GO" id="GO:0016075">
    <property type="term" value="P:rRNA catabolic process"/>
    <property type="evidence" value="ECO:0007669"/>
    <property type="project" value="TreeGrafter"/>
</dbReference>
<protein>
    <submittedName>
        <fullName evidence="1">mRNA-degrading endonuclease</fullName>
    </submittedName>
</protein>
<dbReference type="Gene3D" id="2.30.30.110">
    <property type="match status" value="1"/>
</dbReference>
<dbReference type="InterPro" id="IPR003477">
    <property type="entry name" value="PemK-like"/>
</dbReference>
<dbReference type="Pfam" id="PF02452">
    <property type="entry name" value="PemK_toxin"/>
    <property type="match status" value="1"/>
</dbReference>
<keyword evidence="1" id="KW-0378">Hydrolase</keyword>
<dbReference type="PANTHER" id="PTHR33988:SF3">
    <property type="entry name" value="ENDORIBONUCLEASE TOXIN CHPB-RELATED"/>
    <property type="match status" value="1"/>
</dbReference>
<dbReference type="SUPFAM" id="SSF50118">
    <property type="entry name" value="Cell growth inhibitor/plasmid maintenance toxic component"/>
    <property type="match status" value="1"/>
</dbReference>
<dbReference type="GO" id="GO:0006402">
    <property type="term" value="P:mRNA catabolic process"/>
    <property type="evidence" value="ECO:0007669"/>
    <property type="project" value="TreeGrafter"/>
</dbReference>
<organism evidence="1 2">
    <name type="scientific">Candidatus Glassbacteria bacterium RIFCSPLOWO2_12_FULL_58_11</name>
    <dbReference type="NCBI Taxonomy" id="1817867"/>
    <lineage>
        <taxon>Bacteria</taxon>
        <taxon>Candidatus Glassiibacteriota</taxon>
    </lineage>
</organism>
<evidence type="ECO:0000313" key="2">
    <source>
        <dbReference type="Proteomes" id="UP000179129"/>
    </source>
</evidence>
<keyword evidence="1" id="KW-0255">Endonuclease</keyword>
<keyword evidence="1" id="KW-0540">Nuclease</keyword>
<name>A0A1F5YKH6_9BACT</name>
<dbReference type="PANTHER" id="PTHR33988">
    <property type="entry name" value="ENDORIBONUCLEASE MAZF-RELATED"/>
    <property type="match status" value="1"/>
</dbReference>
<dbReference type="GO" id="GO:0003677">
    <property type="term" value="F:DNA binding"/>
    <property type="evidence" value="ECO:0007669"/>
    <property type="project" value="InterPro"/>
</dbReference>
<comment type="caution">
    <text evidence="1">The sequence shown here is derived from an EMBL/GenBank/DDBJ whole genome shotgun (WGS) entry which is preliminary data.</text>
</comment>